<keyword evidence="5" id="KW-1185">Reference proteome</keyword>
<proteinExistence type="predicted"/>
<keyword evidence="1" id="KW-0472">Membrane</keyword>
<dbReference type="EMBL" id="CADCST010000085">
    <property type="protein sequence ID" value="CAA9198830.1"/>
    <property type="molecule type" value="Genomic_DNA"/>
</dbReference>
<sequence>METNFDKEQEDFEFQKMAGKKVVKLKAFYTHMFLYIIGVILYILKDYVGLPLNIFPVKYLNGLVMCIWTTAFLVSAIDIFASFKIFGEEWEERKVKSILEKKEKKQKWE</sequence>
<feature type="domain" description="2TM" evidence="2">
    <location>
        <begin position="17"/>
        <end position="99"/>
    </location>
</feature>
<dbReference type="KEGG" id="fcs:TRV642_4667"/>
<accession>A0A9W4X593</accession>
<protein>
    <submittedName>
        <fullName evidence="4">2TM domain-containing protein</fullName>
    </submittedName>
</protein>
<evidence type="ECO:0000256" key="1">
    <source>
        <dbReference type="SAM" id="Phobius"/>
    </source>
</evidence>
<dbReference type="Pfam" id="PF13239">
    <property type="entry name" value="2TM"/>
    <property type="match status" value="1"/>
</dbReference>
<evidence type="ECO:0000313" key="4">
    <source>
        <dbReference type="EMBL" id="CAI2769294.1"/>
    </source>
</evidence>
<reference evidence="4" key="2">
    <citation type="submission" date="2022-09" db="EMBL/GenBank/DDBJ databases">
        <authorList>
            <person name="Duchaud E."/>
        </authorList>
    </citation>
    <scope>NUCLEOTIDE SEQUENCE</scope>
    <source>
        <strain evidence="4">TRV642</strain>
    </source>
</reference>
<name>A0A9W4X593_9FLAO</name>
<evidence type="ECO:0000259" key="2">
    <source>
        <dbReference type="Pfam" id="PF13239"/>
    </source>
</evidence>
<dbReference type="Proteomes" id="UP001152749">
    <property type="component" value="Chromosome"/>
</dbReference>
<keyword evidence="1" id="KW-1133">Transmembrane helix</keyword>
<evidence type="ECO:0000313" key="3">
    <source>
        <dbReference type="EMBL" id="CAA9198830.1"/>
    </source>
</evidence>
<dbReference type="RefSeq" id="WP_173966358.1">
    <property type="nucleotide sequence ID" value="NZ_BOVI01000001.1"/>
</dbReference>
<evidence type="ECO:0000313" key="6">
    <source>
        <dbReference type="Proteomes" id="UP001152749"/>
    </source>
</evidence>
<keyword evidence="1" id="KW-0812">Transmembrane</keyword>
<dbReference type="Proteomes" id="UP000474567">
    <property type="component" value="Unassembled WGS sequence"/>
</dbReference>
<feature type="transmembrane region" description="Helical" evidence="1">
    <location>
        <begin position="27"/>
        <end position="44"/>
    </location>
</feature>
<reference evidence="3 5" key="1">
    <citation type="submission" date="2020-02" db="EMBL/GenBank/DDBJ databases">
        <authorList>
            <person name="Criscuolo A."/>
        </authorList>
    </citation>
    <scope>NUCLEOTIDE SEQUENCE [LARGE SCALE GENOMIC DNA]</scope>
    <source>
        <strain evidence="3">CECT7796</strain>
    </source>
</reference>
<dbReference type="EMBL" id="OX336425">
    <property type="protein sequence ID" value="CAI2769294.1"/>
    <property type="molecule type" value="Genomic_DNA"/>
</dbReference>
<dbReference type="InterPro" id="IPR025698">
    <property type="entry name" value="2TM_dom"/>
</dbReference>
<dbReference type="AlphaFoldDB" id="A0A9W4X593"/>
<evidence type="ECO:0000313" key="5">
    <source>
        <dbReference type="Proteomes" id="UP000474567"/>
    </source>
</evidence>
<feature type="transmembrane region" description="Helical" evidence="1">
    <location>
        <begin position="59"/>
        <end position="86"/>
    </location>
</feature>
<organism evidence="4 6">
    <name type="scientific">Flavobacterium collinsii</name>
    <dbReference type="NCBI Taxonomy" id="1114861"/>
    <lineage>
        <taxon>Bacteria</taxon>
        <taxon>Pseudomonadati</taxon>
        <taxon>Bacteroidota</taxon>
        <taxon>Flavobacteriia</taxon>
        <taxon>Flavobacteriales</taxon>
        <taxon>Flavobacteriaceae</taxon>
        <taxon>Flavobacterium</taxon>
    </lineage>
</organism>
<gene>
    <name evidence="3" type="ORF">FLACOL7796_02395</name>
    <name evidence="4" type="ORF">TRV642_4667</name>
</gene>